<dbReference type="Proteomes" id="UP000183192">
    <property type="component" value="Unassembled WGS sequence"/>
</dbReference>
<dbReference type="InterPro" id="IPR036390">
    <property type="entry name" value="WH_DNA-bd_sf"/>
</dbReference>
<protein>
    <recommendedName>
        <fullName evidence="1">Transcription regulator TrmB N-terminal domain-containing protein</fullName>
    </recommendedName>
</protein>
<reference evidence="2 3" key="1">
    <citation type="journal article" date="2016" name="Environ. Microbiol.">
        <title>Genomic resolution of a cold subsurface aquifer community provides metabolic insights for novel microbes adapted to high CO concentrations.</title>
        <authorList>
            <person name="Probst A.J."/>
            <person name="Castelle C.J."/>
            <person name="Singh A."/>
            <person name="Brown C.T."/>
            <person name="Anantharaman K."/>
            <person name="Sharon I."/>
            <person name="Hug L.A."/>
            <person name="Burstein D."/>
            <person name="Emerson J.B."/>
            <person name="Thomas B.C."/>
            <person name="Banfield J.F."/>
        </authorList>
    </citation>
    <scope>NUCLEOTIDE SEQUENCE [LARGE SCALE GENOMIC DNA]</scope>
    <source>
        <strain evidence="2">CG1_02_37_44</strain>
    </source>
</reference>
<sequence>MINELKKLGFTNNEINVYSAILDLGQSSTGPIIKKTGLHRNIVYDVLDTLVKRKLLSESIKSGKKYFKIKNPQILILKAQEQLEASNKLAGYIKNKLKSKAPEVIIYEGKEGWETAYRLLKNRLKAKETVCTLGVGGDKWISAMGDFFITWENFLVKHKIMNKMIAYKWQKKEIEAHQKNPMRKTKYLPEPYSISSNTEIFKDGIFIQIYSDPIILIEIRSKEIAKGYQQHFDVMWKLSKY</sequence>
<name>A0A1J4TAN1_9BACT</name>
<dbReference type="PANTHER" id="PTHR34293">
    <property type="entry name" value="HTH-TYPE TRANSCRIPTIONAL REGULATOR TRMBL2"/>
    <property type="match status" value="1"/>
</dbReference>
<accession>A0A1J4TAN1</accession>
<feature type="domain" description="Transcription regulator TrmB N-terminal" evidence="1">
    <location>
        <begin position="5"/>
        <end position="72"/>
    </location>
</feature>
<dbReference type="Pfam" id="PF01978">
    <property type="entry name" value="TrmB"/>
    <property type="match status" value="1"/>
</dbReference>
<dbReference type="InterPro" id="IPR051797">
    <property type="entry name" value="TrmB-like"/>
</dbReference>
<dbReference type="Gene3D" id="1.10.10.10">
    <property type="entry name" value="Winged helix-like DNA-binding domain superfamily/Winged helix DNA-binding domain"/>
    <property type="match status" value="1"/>
</dbReference>
<dbReference type="SUPFAM" id="SSF46785">
    <property type="entry name" value="Winged helix' DNA-binding domain"/>
    <property type="match status" value="1"/>
</dbReference>
<dbReference type="PANTHER" id="PTHR34293:SF1">
    <property type="entry name" value="HTH-TYPE TRANSCRIPTIONAL REGULATOR TRMBL2"/>
    <property type="match status" value="1"/>
</dbReference>
<dbReference type="EMBL" id="MNUU01000030">
    <property type="protein sequence ID" value="OIO07877.1"/>
    <property type="molecule type" value="Genomic_DNA"/>
</dbReference>
<evidence type="ECO:0000313" key="3">
    <source>
        <dbReference type="Proteomes" id="UP000183192"/>
    </source>
</evidence>
<comment type="caution">
    <text evidence="2">The sequence shown here is derived from an EMBL/GenBank/DDBJ whole genome shotgun (WGS) entry which is preliminary data.</text>
</comment>
<evidence type="ECO:0000259" key="1">
    <source>
        <dbReference type="Pfam" id="PF01978"/>
    </source>
</evidence>
<gene>
    <name evidence="2" type="ORF">AUJ27_01655</name>
</gene>
<dbReference type="AlphaFoldDB" id="A0A1J4TAN1"/>
<dbReference type="InterPro" id="IPR036388">
    <property type="entry name" value="WH-like_DNA-bd_sf"/>
</dbReference>
<evidence type="ECO:0000313" key="2">
    <source>
        <dbReference type="EMBL" id="OIO07877.1"/>
    </source>
</evidence>
<organism evidence="2 3">
    <name type="scientific">Candidatus Falkowbacteria bacterium CG1_02_37_44</name>
    <dbReference type="NCBI Taxonomy" id="1805146"/>
    <lineage>
        <taxon>Bacteria</taxon>
        <taxon>Candidatus Falkowiibacteriota</taxon>
    </lineage>
</organism>
<proteinExistence type="predicted"/>
<dbReference type="InterPro" id="IPR002831">
    <property type="entry name" value="Tscrpt_reg_TrmB_N"/>
</dbReference>
<dbReference type="STRING" id="1805146.AUJ27_01655"/>